<evidence type="ECO:0000313" key="3">
    <source>
        <dbReference type="WBParaSite" id="jg17533.2"/>
    </source>
</evidence>
<dbReference type="PROSITE" id="PS50181">
    <property type="entry name" value="FBOX"/>
    <property type="match status" value="1"/>
</dbReference>
<organism evidence="2 3">
    <name type="scientific">Ditylenchus dipsaci</name>
    <dbReference type="NCBI Taxonomy" id="166011"/>
    <lineage>
        <taxon>Eukaryota</taxon>
        <taxon>Metazoa</taxon>
        <taxon>Ecdysozoa</taxon>
        <taxon>Nematoda</taxon>
        <taxon>Chromadorea</taxon>
        <taxon>Rhabditida</taxon>
        <taxon>Tylenchina</taxon>
        <taxon>Tylenchomorpha</taxon>
        <taxon>Sphaerularioidea</taxon>
        <taxon>Anguinidae</taxon>
        <taxon>Anguininae</taxon>
        <taxon>Ditylenchus</taxon>
    </lineage>
</organism>
<accession>A0A915D9H1</accession>
<evidence type="ECO:0000313" key="2">
    <source>
        <dbReference type="Proteomes" id="UP000887574"/>
    </source>
</evidence>
<dbReference type="WBParaSite" id="jg17533.2">
    <property type="protein sequence ID" value="jg17533.2"/>
    <property type="gene ID" value="jg17533"/>
</dbReference>
<name>A0A915D9H1_9BILA</name>
<evidence type="ECO:0000259" key="1">
    <source>
        <dbReference type="PROSITE" id="PS50181"/>
    </source>
</evidence>
<keyword evidence="2" id="KW-1185">Reference proteome</keyword>
<feature type="domain" description="F-box" evidence="1">
    <location>
        <begin position="1"/>
        <end position="43"/>
    </location>
</feature>
<reference evidence="3" key="1">
    <citation type="submission" date="2022-11" db="UniProtKB">
        <authorList>
            <consortium name="WormBaseParasite"/>
        </authorList>
    </citation>
    <scope>IDENTIFICATION</scope>
</reference>
<proteinExistence type="predicted"/>
<dbReference type="AlphaFoldDB" id="A0A915D9H1"/>
<dbReference type="InterPro" id="IPR001810">
    <property type="entry name" value="F-box_dom"/>
</dbReference>
<protein>
    <submittedName>
        <fullName evidence="3">F-box domain-containing protein</fullName>
    </submittedName>
</protein>
<sequence length="311" mass="36083">MDSLPAEVILRILKTISSPKTIQECKLISKTFNHIICRNYVNLARAQCAVTFLFGANLKIQVQHTNSGKIACLEDLQEQRETLKYVLALKFSSIELCSFKFIGSQESENDTSLLHQILLVLQLTKQFCIRIFNVQDINLKDKKLCRKLFNLMLQKDCQQIIFNNCHFNNVTIQNCCIPHQFFPVNQLIRHFAYCLRHKPKNNIPFCVKVSEVTPKSICQFVKNWIHLSEAPFFELQVEKCSLTLLDEIVEEAENESLSQLHLEFPSLAHPTAHLKIKFNTVDRTLRVFPIVDVPARFVGQSICYARFYRDF</sequence>
<dbReference type="Proteomes" id="UP000887574">
    <property type="component" value="Unplaced"/>
</dbReference>